<evidence type="ECO:0000256" key="3">
    <source>
        <dbReference type="ARBA" id="ARBA00012363"/>
    </source>
</evidence>
<evidence type="ECO:0000256" key="4">
    <source>
        <dbReference type="ARBA" id="ARBA00022432"/>
    </source>
</evidence>
<dbReference type="Gene3D" id="3.40.449.10">
    <property type="entry name" value="Phosphoenolpyruvate Carboxykinase, domain 1"/>
    <property type="match status" value="1"/>
</dbReference>
<comment type="catalytic activity">
    <reaction evidence="9">
        <text>oxaloacetate + ATP = phosphoenolpyruvate + ADP + CO2</text>
        <dbReference type="Rhea" id="RHEA:18617"/>
        <dbReference type="ChEBI" id="CHEBI:16452"/>
        <dbReference type="ChEBI" id="CHEBI:16526"/>
        <dbReference type="ChEBI" id="CHEBI:30616"/>
        <dbReference type="ChEBI" id="CHEBI:58702"/>
        <dbReference type="ChEBI" id="CHEBI:456216"/>
        <dbReference type="EC" id="4.1.1.49"/>
    </reaction>
</comment>
<feature type="non-terminal residue" evidence="11">
    <location>
        <position position="507"/>
    </location>
</feature>
<dbReference type="NCBIfam" id="NF006821">
    <property type="entry name" value="PRK09344.1-3"/>
    <property type="match status" value="1"/>
</dbReference>
<evidence type="ECO:0000256" key="5">
    <source>
        <dbReference type="ARBA" id="ARBA00022741"/>
    </source>
</evidence>
<protein>
    <recommendedName>
        <fullName evidence="3">phosphoenolpyruvate carboxykinase (ATP)</fullName>
        <ecNumber evidence="3">4.1.1.49</ecNumber>
    </recommendedName>
</protein>
<dbReference type="AlphaFoldDB" id="A0A3B0UJV8"/>
<dbReference type="UniPathway" id="UPA00138"/>
<gene>
    <name evidence="11" type="ORF">MNBD_ALPHA11-57</name>
</gene>
<dbReference type="GO" id="GO:0004612">
    <property type="term" value="F:phosphoenolpyruvate carboxykinase (ATP) activity"/>
    <property type="evidence" value="ECO:0007669"/>
    <property type="project" value="UniProtKB-EC"/>
</dbReference>
<keyword evidence="11" id="KW-0670">Pyruvate</keyword>
<dbReference type="Gene3D" id="2.170.8.10">
    <property type="entry name" value="Phosphoenolpyruvate Carboxykinase, domain 2"/>
    <property type="match status" value="1"/>
</dbReference>
<dbReference type="InterPro" id="IPR008210">
    <property type="entry name" value="PEP_carboxykinase_N"/>
</dbReference>
<dbReference type="EC" id="4.1.1.49" evidence="3"/>
<comment type="pathway">
    <text evidence="1">Carbohydrate biosynthesis; gluconeogenesis.</text>
</comment>
<dbReference type="InterPro" id="IPR001272">
    <property type="entry name" value="PEP_carboxykinase_ATP"/>
</dbReference>
<comment type="similarity">
    <text evidence="2">Belongs to the phosphoenolpyruvate carboxykinase (ATP) family.</text>
</comment>
<dbReference type="GO" id="GO:0005524">
    <property type="term" value="F:ATP binding"/>
    <property type="evidence" value="ECO:0007669"/>
    <property type="project" value="UniProtKB-KW"/>
</dbReference>
<evidence type="ECO:0000256" key="8">
    <source>
        <dbReference type="ARBA" id="ARBA00023239"/>
    </source>
</evidence>
<sequence length="507" mass="55113">MSVSQSTASVSQTTQSADVSEGVPVGNDNSSRYNNGDVSNQIYRNARLVHLNDVTQSLVGHALRRGEVTQTKHGALVASTGKFTGRSAGDKYIVLDQETTNTVWWDNTNSMTPKTFDLLLDDMLEHAIGRTVFQQQLFAGADKNHRYNVEVFSESSWHALFIRHLLLRPSEKELNSFAANVTIVHMPDFQADPGRHGTKTSTCIALDFSRNIVLICGTAYAGEIKKSVFSLFNYHAPDADIFPMHCSANVGQNDDTTLFFGLSGTGKTTLSTSPVRALVGDDEHGWTKDGVFNLEGGCYAKAINLTEEGEPEIFATTLQAGTVLENVTLDPKTGELDFADSSVTENTRIAYPLSAIPNRVESGMASVPKNVVLLTADAFGVLPPIAKLTREQAIYYFLSGYTAKLAGTERGVTEPQATFSACFGAPFMARNPSVYGQLLEKRLGETGATCWLLNTGWTGGAYGEGKRMALKDTRKMLEAALNGDLDDVEYRTDEVFGLKVPLTIEGI</sequence>
<evidence type="ECO:0000256" key="1">
    <source>
        <dbReference type="ARBA" id="ARBA00004742"/>
    </source>
</evidence>
<keyword evidence="6" id="KW-0210">Decarboxylase</keyword>
<reference evidence="11" key="1">
    <citation type="submission" date="2018-06" db="EMBL/GenBank/DDBJ databases">
        <authorList>
            <person name="Zhirakovskaya E."/>
        </authorList>
    </citation>
    <scope>NUCLEOTIDE SEQUENCE</scope>
</reference>
<dbReference type="NCBIfam" id="NF006820">
    <property type="entry name" value="PRK09344.1-2"/>
    <property type="match status" value="1"/>
</dbReference>
<keyword evidence="4" id="KW-0312">Gluconeogenesis</keyword>
<dbReference type="Gene3D" id="3.90.228.20">
    <property type="match status" value="1"/>
</dbReference>
<keyword evidence="7" id="KW-0067">ATP-binding</keyword>
<dbReference type="SUPFAM" id="SSF53795">
    <property type="entry name" value="PEP carboxykinase-like"/>
    <property type="match status" value="1"/>
</dbReference>
<evidence type="ECO:0000256" key="6">
    <source>
        <dbReference type="ARBA" id="ARBA00022793"/>
    </source>
</evidence>
<dbReference type="PANTHER" id="PTHR30031:SF0">
    <property type="entry name" value="PHOSPHOENOLPYRUVATE CARBOXYKINASE (ATP)"/>
    <property type="match status" value="1"/>
</dbReference>
<name>A0A3B0UJV8_9ZZZZ</name>
<evidence type="ECO:0000256" key="9">
    <source>
        <dbReference type="ARBA" id="ARBA00047371"/>
    </source>
</evidence>
<organism evidence="11">
    <name type="scientific">hydrothermal vent metagenome</name>
    <dbReference type="NCBI Taxonomy" id="652676"/>
    <lineage>
        <taxon>unclassified sequences</taxon>
        <taxon>metagenomes</taxon>
        <taxon>ecological metagenomes</taxon>
    </lineage>
</organism>
<dbReference type="HAMAP" id="MF_00453">
    <property type="entry name" value="PEPCK_ATP"/>
    <property type="match status" value="1"/>
</dbReference>
<keyword evidence="11" id="KW-0808">Transferase</keyword>
<keyword evidence="5" id="KW-0547">Nucleotide-binding</keyword>
<dbReference type="InterPro" id="IPR013035">
    <property type="entry name" value="PEP_carboxykinase_C"/>
</dbReference>
<dbReference type="EMBL" id="UOEQ01000240">
    <property type="protein sequence ID" value="VAW19836.1"/>
    <property type="molecule type" value="Genomic_DNA"/>
</dbReference>
<dbReference type="SUPFAM" id="SSF68923">
    <property type="entry name" value="PEP carboxykinase N-terminal domain"/>
    <property type="match status" value="1"/>
</dbReference>
<feature type="compositionally biased region" description="Polar residues" evidence="10">
    <location>
        <begin position="27"/>
        <end position="37"/>
    </location>
</feature>
<dbReference type="Pfam" id="PF01293">
    <property type="entry name" value="PEPCK_ATP"/>
    <property type="match status" value="1"/>
</dbReference>
<feature type="region of interest" description="Disordered" evidence="10">
    <location>
        <begin position="1"/>
        <end position="37"/>
    </location>
</feature>
<accession>A0A3B0UJV8</accession>
<keyword evidence="11" id="KW-0418">Kinase</keyword>
<evidence type="ECO:0000256" key="10">
    <source>
        <dbReference type="SAM" id="MobiDB-lite"/>
    </source>
</evidence>
<dbReference type="GO" id="GO:0016301">
    <property type="term" value="F:kinase activity"/>
    <property type="evidence" value="ECO:0007669"/>
    <property type="project" value="UniProtKB-KW"/>
</dbReference>
<keyword evidence="8 11" id="KW-0456">Lyase</keyword>
<dbReference type="PANTHER" id="PTHR30031">
    <property type="entry name" value="PHOSPHOENOLPYRUVATE CARBOXYKINASE ATP"/>
    <property type="match status" value="1"/>
</dbReference>
<dbReference type="GO" id="GO:0005829">
    <property type="term" value="C:cytosol"/>
    <property type="evidence" value="ECO:0007669"/>
    <property type="project" value="TreeGrafter"/>
</dbReference>
<evidence type="ECO:0000256" key="7">
    <source>
        <dbReference type="ARBA" id="ARBA00022840"/>
    </source>
</evidence>
<dbReference type="PIRSF" id="PIRSF006294">
    <property type="entry name" value="PEP_crbxkin"/>
    <property type="match status" value="1"/>
</dbReference>
<evidence type="ECO:0000313" key="11">
    <source>
        <dbReference type="EMBL" id="VAW19836.1"/>
    </source>
</evidence>
<evidence type="ECO:0000256" key="2">
    <source>
        <dbReference type="ARBA" id="ARBA00006052"/>
    </source>
</evidence>
<dbReference type="GO" id="GO:0006094">
    <property type="term" value="P:gluconeogenesis"/>
    <property type="evidence" value="ECO:0007669"/>
    <property type="project" value="UniProtKB-UniPathway"/>
</dbReference>
<proteinExistence type="inferred from homology"/>
<feature type="compositionally biased region" description="Low complexity" evidence="10">
    <location>
        <begin position="1"/>
        <end position="17"/>
    </location>
</feature>